<gene>
    <name evidence="2" type="ORF">SISNIDRAFT_467712</name>
</gene>
<keyword evidence="1" id="KW-0472">Membrane</keyword>
<feature type="transmembrane region" description="Helical" evidence="1">
    <location>
        <begin position="7"/>
        <end position="31"/>
    </location>
</feature>
<name>A0A164SH02_9AGAM</name>
<feature type="transmembrane region" description="Helical" evidence="1">
    <location>
        <begin position="247"/>
        <end position="264"/>
    </location>
</feature>
<sequence length="354" mass="39012">MSTANRPVLLTLQIVGGHVGLPVLLVTFLFVKRKRSIVVIHFCISWIVFSVAGSLLQQMTVPQLCKPSLSIARKLTLKTGRTALATLSLLLNRQRYDACVVQLYFCLTRPSWFVKSNSKRWVEKTLAYTPYFGFGIFFFQTYAWSAPVSGEVATSTFNAQFCTTKGNIWVPSYFLAIGVLGVATLLDGSVASARYASFFVSSSDTGLIAQLNGYRAVYLVMYIIMTIESGQSLHGNAERALQTLGITVQYVQAATALVAFLVLATKSVGIFAHSVKDVLAVWGIRVPDRWRTHYASCENARAMKAGASCICDTVDQRQEIDEEQASESVRPRGNMEEVATLGEESERTRVNGIN</sequence>
<evidence type="ECO:0000313" key="3">
    <source>
        <dbReference type="Proteomes" id="UP000076722"/>
    </source>
</evidence>
<evidence type="ECO:0000313" key="2">
    <source>
        <dbReference type="EMBL" id="KZS91471.1"/>
    </source>
</evidence>
<keyword evidence="3" id="KW-1185">Reference proteome</keyword>
<dbReference type="OrthoDB" id="3046318at2759"/>
<reference evidence="2 3" key="1">
    <citation type="journal article" date="2016" name="Mol. Biol. Evol.">
        <title>Comparative Genomics of Early-Diverging Mushroom-Forming Fungi Provides Insights into the Origins of Lignocellulose Decay Capabilities.</title>
        <authorList>
            <person name="Nagy L.G."/>
            <person name="Riley R."/>
            <person name="Tritt A."/>
            <person name="Adam C."/>
            <person name="Daum C."/>
            <person name="Floudas D."/>
            <person name="Sun H."/>
            <person name="Yadav J.S."/>
            <person name="Pangilinan J."/>
            <person name="Larsson K.H."/>
            <person name="Matsuura K."/>
            <person name="Barry K."/>
            <person name="Labutti K."/>
            <person name="Kuo R."/>
            <person name="Ohm R.A."/>
            <person name="Bhattacharya S.S."/>
            <person name="Shirouzu T."/>
            <person name="Yoshinaga Y."/>
            <person name="Martin F.M."/>
            <person name="Grigoriev I.V."/>
            <person name="Hibbett D.S."/>
        </authorList>
    </citation>
    <scope>NUCLEOTIDE SEQUENCE [LARGE SCALE GENOMIC DNA]</scope>
    <source>
        <strain evidence="2 3">HHB9708</strain>
    </source>
</reference>
<evidence type="ECO:0000256" key="1">
    <source>
        <dbReference type="SAM" id="Phobius"/>
    </source>
</evidence>
<feature type="transmembrane region" description="Helical" evidence="1">
    <location>
        <begin position="37"/>
        <end position="56"/>
    </location>
</feature>
<feature type="transmembrane region" description="Helical" evidence="1">
    <location>
        <begin position="207"/>
        <end position="227"/>
    </location>
</feature>
<accession>A0A164SH02</accession>
<organism evidence="2 3">
    <name type="scientific">Sistotremastrum niveocremeum HHB9708</name>
    <dbReference type="NCBI Taxonomy" id="1314777"/>
    <lineage>
        <taxon>Eukaryota</taxon>
        <taxon>Fungi</taxon>
        <taxon>Dikarya</taxon>
        <taxon>Basidiomycota</taxon>
        <taxon>Agaricomycotina</taxon>
        <taxon>Agaricomycetes</taxon>
        <taxon>Sistotremastrales</taxon>
        <taxon>Sistotremastraceae</taxon>
        <taxon>Sertulicium</taxon>
        <taxon>Sertulicium niveocremeum</taxon>
    </lineage>
</organism>
<dbReference type="AlphaFoldDB" id="A0A164SH02"/>
<dbReference type="Proteomes" id="UP000076722">
    <property type="component" value="Unassembled WGS sequence"/>
</dbReference>
<keyword evidence="1" id="KW-1133">Transmembrane helix</keyword>
<feature type="transmembrane region" description="Helical" evidence="1">
    <location>
        <begin position="166"/>
        <end position="186"/>
    </location>
</feature>
<feature type="transmembrane region" description="Helical" evidence="1">
    <location>
        <begin position="125"/>
        <end position="146"/>
    </location>
</feature>
<protein>
    <submittedName>
        <fullName evidence="2">Uncharacterized protein</fullName>
    </submittedName>
</protein>
<proteinExistence type="predicted"/>
<keyword evidence="1" id="KW-0812">Transmembrane</keyword>
<dbReference type="EMBL" id="KV419415">
    <property type="protein sequence ID" value="KZS91471.1"/>
    <property type="molecule type" value="Genomic_DNA"/>
</dbReference>